<proteinExistence type="predicted"/>
<reference evidence="3" key="1">
    <citation type="submission" date="2016-10" db="EMBL/GenBank/DDBJ databases">
        <authorList>
            <person name="Varghese N."/>
            <person name="Submissions S."/>
        </authorList>
    </citation>
    <scope>NUCLEOTIDE SEQUENCE [LARGE SCALE GENOMIC DNA]</scope>
    <source>
        <strain evidence="3">DSM 16089</strain>
    </source>
</reference>
<organism evidence="2 3">
    <name type="scientific">Microbacterium hydrocarbonoxydans</name>
    <dbReference type="NCBI Taxonomy" id="273678"/>
    <lineage>
        <taxon>Bacteria</taxon>
        <taxon>Bacillati</taxon>
        <taxon>Actinomycetota</taxon>
        <taxon>Actinomycetes</taxon>
        <taxon>Micrococcales</taxon>
        <taxon>Microbacteriaceae</taxon>
        <taxon>Microbacterium</taxon>
    </lineage>
</organism>
<dbReference type="OrthoDB" id="5072505at2"/>
<keyword evidence="3" id="KW-1185">Reference proteome</keyword>
<feature type="compositionally biased region" description="Basic and acidic residues" evidence="1">
    <location>
        <begin position="33"/>
        <end position="59"/>
    </location>
</feature>
<dbReference type="AlphaFoldDB" id="A0A1H4IV31"/>
<dbReference type="Proteomes" id="UP000183750">
    <property type="component" value="Unassembled WGS sequence"/>
</dbReference>
<accession>A0A1H4IV31</accession>
<feature type="region of interest" description="Disordered" evidence="1">
    <location>
        <begin position="1"/>
        <end position="65"/>
    </location>
</feature>
<evidence type="ECO:0000313" key="2">
    <source>
        <dbReference type="EMBL" id="SEB37705.1"/>
    </source>
</evidence>
<dbReference type="RefSeq" id="WP_060926260.1">
    <property type="nucleotide sequence ID" value="NZ_FNSQ01000005.1"/>
</dbReference>
<protein>
    <submittedName>
        <fullName evidence="2">Uncharacterized protein</fullName>
    </submittedName>
</protein>
<evidence type="ECO:0000313" key="3">
    <source>
        <dbReference type="Proteomes" id="UP000183750"/>
    </source>
</evidence>
<name>A0A1H4IV31_9MICO</name>
<evidence type="ECO:0000256" key="1">
    <source>
        <dbReference type="SAM" id="MobiDB-lite"/>
    </source>
</evidence>
<dbReference type="EMBL" id="FNSQ01000005">
    <property type="protein sequence ID" value="SEB37705.1"/>
    <property type="molecule type" value="Genomic_DNA"/>
</dbReference>
<sequence>MSNIDAFANSLPPEMPGIPHRDDVTDGTFPTDTAREDTEVDAESERSDADADLADRPEDLEGGAA</sequence>
<gene>
    <name evidence="2" type="ORF">SAMN04489807_0296</name>
</gene>